<dbReference type="SUPFAM" id="SSF55486">
    <property type="entry name" value="Metalloproteases ('zincins'), catalytic domain"/>
    <property type="match status" value="1"/>
</dbReference>
<keyword evidence="12" id="KW-0865">Zymogen</keyword>
<evidence type="ECO:0000313" key="17">
    <source>
        <dbReference type="Proteomes" id="UP000015103"/>
    </source>
</evidence>
<dbReference type="Pfam" id="PF05986">
    <property type="entry name" value="ADAMTS_spacer1"/>
    <property type="match status" value="1"/>
</dbReference>
<dbReference type="SMART" id="SM00209">
    <property type="entry name" value="TSP1"/>
    <property type="match status" value="2"/>
</dbReference>
<evidence type="ECO:0000256" key="10">
    <source>
        <dbReference type="ARBA" id="ARBA00022833"/>
    </source>
</evidence>
<evidence type="ECO:0000256" key="12">
    <source>
        <dbReference type="ARBA" id="ARBA00023145"/>
    </source>
</evidence>
<keyword evidence="10 15" id="KW-0862">Zinc</keyword>
<keyword evidence="3" id="KW-0272">Extracellular matrix</keyword>
<evidence type="ECO:0000256" key="3">
    <source>
        <dbReference type="ARBA" id="ARBA00022530"/>
    </source>
</evidence>
<dbReference type="SMART" id="SM00608">
    <property type="entry name" value="ACR"/>
    <property type="match status" value="1"/>
</dbReference>
<evidence type="ECO:0000256" key="11">
    <source>
        <dbReference type="ARBA" id="ARBA00023049"/>
    </source>
</evidence>
<evidence type="ECO:0000256" key="9">
    <source>
        <dbReference type="ARBA" id="ARBA00022801"/>
    </source>
</evidence>
<accession>T1HAS7</accession>
<dbReference type="Pfam" id="PF19236">
    <property type="entry name" value="ADAMTS_CR_3"/>
    <property type="match status" value="1"/>
</dbReference>
<feature type="binding site" evidence="15">
    <location>
        <position position="387"/>
    </location>
    <ligand>
        <name>Zn(2+)</name>
        <dbReference type="ChEBI" id="CHEBI:29105"/>
        <note>catalytic</note>
    </ligand>
</feature>
<comment type="caution">
    <text evidence="15">Lacks conserved residue(s) required for the propagation of feature annotation.</text>
</comment>
<dbReference type="InterPro" id="IPR002870">
    <property type="entry name" value="Peptidase_M12B_N"/>
</dbReference>
<dbReference type="Pfam" id="PF01421">
    <property type="entry name" value="Reprolysin"/>
    <property type="match status" value="1"/>
</dbReference>
<evidence type="ECO:0000256" key="8">
    <source>
        <dbReference type="ARBA" id="ARBA00022737"/>
    </source>
</evidence>
<dbReference type="InParanoid" id="T1HAS7"/>
<dbReference type="Pfam" id="PF00090">
    <property type="entry name" value="TSP_1"/>
    <property type="match status" value="1"/>
</dbReference>
<evidence type="ECO:0000256" key="5">
    <source>
        <dbReference type="ARBA" id="ARBA00022685"/>
    </source>
</evidence>
<dbReference type="InterPro" id="IPR045371">
    <property type="entry name" value="ADAMTS_CR_3"/>
</dbReference>
<dbReference type="CDD" id="cd04273">
    <property type="entry name" value="ZnMc_ADAMTS_like"/>
    <property type="match status" value="1"/>
</dbReference>
<dbReference type="VEuPathDB" id="VectorBase:RPRC001133"/>
<keyword evidence="2" id="KW-0964">Secreted</keyword>
<dbReference type="InterPro" id="IPR050439">
    <property type="entry name" value="ADAMTS_ADAMTS-like"/>
</dbReference>
<feature type="binding site" evidence="15">
    <location>
        <position position="393"/>
    </location>
    <ligand>
        <name>Zn(2+)</name>
        <dbReference type="ChEBI" id="CHEBI:29105"/>
        <note>catalytic</note>
    </ligand>
</feature>
<dbReference type="InterPro" id="IPR001590">
    <property type="entry name" value="Peptidase_M12B"/>
</dbReference>
<dbReference type="PANTHER" id="PTHR13723:SF200">
    <property type="entry name" value="ADAM METALLOPEPTIDASE WITH THROMBOSPONDIN TYPE 1 MOTIF B, ISOFORM B"/>
    <property type="match status" value="1"/>
</dbReference>
<keyword evidence="5" id="KW-0165">Cleavage on pair of basic residues</keyword>
<dbReference type="Pfam" id="PF01562">
    <property type="entry name" value="Pep_M12B_propep"/>
    <property type="match status" value="1"/>
</dbReference>
<evidence type="ECO:0000256" key="2">
    <source>
        <dbReference type="ARBA" id="ARBA00022525"/>
    </source>
</evidence>
<dbReference type="GO" id="GO:0030198">
    <property type="term" value="P:extracellular matrix organization"/>
    <property type="evidence" value="ECO:0007669"/>
    <property type="project" value="TreeGrafter"/>
</dbReference>
<dbReference type="InterPro" id="IPR036383">
    <property type="entry name" value="TSP1_rpt_sf"/>
</dbReference>
<dbReference type="EMBL" id="ACPB03006437">
    <property type="status" value="NOT_ANNOTATED_CDS"/>
    <property type="molecule type" value="Genomic_DNA"/>
</dbReference>
<dbReference type="HOGENOM" id="CLU_000660_1_2_1"/>
<dbReference type="PANTHER" id="PTHR13723">
    <property type="entry name" value="ADAMTS A DISINTEGRIN AND METALLOPROTEASE WITH THROMBOSPONDIN MOTIFS PROTEASE"/>
    <property type="match status" value="1"/>
</dbReference>
<dbReference type="GO" id="GO:0031012">
    <property type="term" value="C:extracellular matrix"/>
    <property type="evidence" value="ECO:0007669"/>
    <property type="project" value="TreeGrafter"/>
</dbReference>
<dbReference type="InterPro" id="IPR006586">
    <property type="entry name" value="ADAM_Cys-rich"/>
</dbReference>
<evidence type="ECO:0000256" key="6">
    <source>
        <dbReference type="ARBA" id="ARBA00022723"/>
    </source>
</evidence>
<dbReference type="PROSITE" id="PS50215">
    <property type="entry name" value="ADAM_MEPRO"/>
    <property type="match status" value="1"/>
</dbReference>
<dbReference type="STRING" id="13249.T1HAS7"/>
<dbReference type="InterPro" id="IPR041645">
    <property type="entry name" value="ADAMTS_CR_2"/>
</dbReference>
<dbReference type="Pfam" id="PF19030">
    <property type="entry name" value="TSP1_ADAMTS"/>
    <property type="match status" value="1"/>
</dbReference>
<keyword evidence="6 15" id="KW-0479">Metal-binding</keyword>
<name>T1HAS7_RHOPR</name>
<evidence type="ECO:0000256" key="15">
    <source>
        <dbReference type="PROSITE-ProRule" id="PRU00276"/>
    </source>
</evidence>
<keyword evidence="7" id="KW-0732">Signal</keyword>
<proteinExistence type="predicted"/>
<evidence type="ECO:0000256" key="1">
    <source>
        <dbReference type="ARBA" id="ARBA00004498"/>
    </source>
</evidence>
<dbReference type="FunCoup" id="T1HAS7">
    <property type="interactions" value="9"/>
</dbReference>
<keyword evidence="13" id="KW-1015">Disulfide bond</keyword>
<keyword evidence="9" id="KW-0378">Hydrolase</keyword>
<dbReference type="GO" id="GO:0006508">
    <property type="term" value="P:proteolysis"/>
    <property type="evidence" value="ECO:0007669"/>
    <property type="project" value="UniProtKB-KW"/>
</dbReference>
<dbReference type="EMBL" id="ACPB03006436">
    <property type="status" value="NOT_ANNOTATED_CDS"/>
    <property type="molecule type" value="Genomic_DNA"/>
</dbReference>
<dbReference type="eggNOG" id="KOG3538">
    <property type="taxonomic scope" value="Eukaryota"/>
</dbReference>
<evidence type="ECO:0000256" key="7">
    <source>
        <dbReference type="ARBA" id="ARBA00022729"/>
    </source>
</evidence>
<organism evidence="16 17">
    <name type="scientific">Rhodnius prolixus</name>
    <name type="common">Triatomid bug</name>
    <dbReference type="NCBI Taxonomy" id="13249"/>
    <lineage>
        <taxon>Eukaryota</taxon>
        <taxon>Metazoa</taxon>
        <taxon>Ecdysozoa</taxon>
        <taxon>Arthropoda</taxon>
        <taxon>Hexapoda</taxon>
        <taxon>Insecta</taxon>
        <taxon>Pterygota</taxon>
        <taxon>Neoptera</taxon>
        <taxon>Paraneoptera</taxon>
        <taxon>Hemiptera</taxon>
        <taxon>Heteroptera</taxon>
        <taxon>Panheteroptera</taxon>
        <taxon>Cimicomorpha</taxon>
        <taxon>Reduviidae</taxon>
        <taxon>Triatominae</taxon>
        <taxon>Rhodnius</taxon>
    </lineage>
</organism>
<evidence type="ECO:0000256" key="13">
    <source>
        <dbReference type="ARBA" id="ARBA00023157"/>
    </source>
</evidence>
<evidence type="ECO:0000256" key="4">
    <source>
        <dbReference type="ARBA" id="ARBA00022670"/>
    </source>
</evidence>
<dbReference type="PROSITE" id="PS50092">
    <property type="entry name" value="TSP1"/>
    <property type="match status" value="3"/>
</dbReference>
<dbReference type="FunFam" id="2.20.100.10:FF:000006">
    <property type="entry name" value="A disintegrin and metalloproteinase with thrombospondin motifs 1"/>
    <property type="match status" value="1"/>
</dbReference>
<feature type="active site" evidence="15">
    <location>
        <position position="384"/>
    </location>
</feature>
<dbReference type="InterPro" id="IPR024079">
    <property type="entry name" value="MetalloPept_cat_dom_sf"/>
</dbReference>
<keyword evidence="14" id="KW-0325">Glycoprotein</keyword>
<dbReference type="Proteomes" id="UP000015103">
    <property type="component" value="Unassembled WGS sequence"/>
</dbReference>
<comment type="subcellular location">
    <subcellularLocation>
        <location evidence="1">Secreted</location>
        <location evidence="1">Extracellular space</location>
        <location evidence="1">Extracellular matrix</location>
    </subcellularLocation>
</comment>
<evidence type="ECO:0000256" key="14">
    <source>
        <dbReference type="ARBA" id="ARBA00023180"/>
    </source>
</evidence>
<dbReference type="GO" id="GO:0004222">
    <property type="term" value="F:metalloendopeptidase activity"/>
    <property type="evidence" value="ECO:0007669"/>
    <property type="project" value="InterPro"/>
</dbReference>
<dbReference type="AlphaFoldDB" id="T1HAS7"/>
<sequence>MFLDCWIAITIFLIIYAGSFSAIINGRYTKRITNYEIILPRKVKENGAFQSFKIPHYYSEQLRIKRNVEENDMVYYKLYIDGKAYLIELSPNIHLVSPRMILEHRKAGAARNVSAIHLSAPTKHLCHYSGKIKGLNNSRAALSLCSGLTGTLRIQNNSYFLEPFSEEQPEKTGEHLHVIYKRSLLHDEKHCESRHDWWNAWAEEMYFAKMRYLLAKSTTQLNVTKRSDIRESIPRFIEVMIVADKKFIEHHKDLDLEEYILTIMNMVSDYYRDATIGNLIDVVVVRIIYLHKEEEEIDLEISSNATVTLDSFCKWQHPLNPKDPSHPSHHDLAILLTKYDICSSSKAACSLLGLAFVGTVCNPQKNCAINEDNGLGLALTVAHEMGHNMGCSHDSLEESGCSPVFADGTNSIMAPVASKHVSGWTNCSREFINNLLLNQMGECLIDEPQEHSYKKEPMLTGAIYDADQQCKFIFGNDYVKCPIGGDSQCEKLWCKKVGAKTCSSQGDKMADGTSCGPEKWCFEGKCVEIGERPAAVNGGWGDWGPWKDCSRTCGGGVKMRERQCDHPQPQHNGKYCVGLRKEVDICSTEPCPENSTRFRELQCEEHNNKPFRGQLYKWTAHKAPESDRKFASYVFCFFFNSKSSIRCKNKTTSIAANPCALYCKNDKNVLVKLSPRVKDGTRCSPGKKDTCIQGACVPVGCDWKVESTAAEDVCGVCGGDGTHCKIVEDTMKNPDGAGYVKIVTIPKGSVNIKIKELKGSENMLAVGRDDGGQYFNGEYKEQVAGEYKIGGANALYTKPEKNREELFIRGPITEDITVFYTYFKKENPGVTYSYATPTAGREYEPKYQWEFIEWGKCSAVCGSGTQISKPSCVEERDGKVKDEFCEKNIKPEPIVRDCNKHQCKTHWKASKWGPCSGCMYKTGERVRKVYCVMENPTPDGKDGDEIIVDDSNCCNKAPKKKELCNSSRTCGNETNQSNDIKSRFPRHQNLQYLRFLYNLTDVELFLNKHIKRGVNITGQSEQKPEETKIVEDPADISHAKLLMVNLSTCELKNLMNVSESNFMSVGDHLTMYIPEDHTEVRMFI</sequence>
<dbReference type="OMA" id="YDICSEG"/>
<dbReference type="Gene3D" id="3.40.390.10">
    <property type="entry name" value="Collagenase (Catalytic Domain)"/>
    <property type="match status" value="1"/>
</dbReference>
<evidence type="ECO:0000313" key="16">
    <source>
        <dbReference type="EnsemblMetazoa" id="RPRC001133-PA"/>
    </source>
</evidence>
<dbReference type="GO" id="GO:0046872">
    <property type="term" value="F:metal ion binding"/>
    <property type="evidence" value="ECO:0007669"/>
    <property type="project" value="UniProtKB-KW"/>
</dbReference>
<protein>
    <submittedName>
        <fullName evidence="16">Peptidase M12B domain-containing protein</fullName>
    </submittedName>
</protein>
<keyword evidence="11" id="KW-0482">Metalloprotease</keyword>
<feature type="binding site" evidence="15">
    <location>
        <position position="383"/>
    </location>
    <ligand>
        <name>Zn(2+)</name>
        <dbReference type="ChEBI" id="CHEBI:29105"/>
        <note>catalytic</note>
    </ligand>
</feature>
<dbReference type="InterPro" id="IPR000884">
    <property type="entry name" value="TSP1_rpt"/>
</dbReference>
<dbReference type="Gene3D" id="2.60.120.830">
    <property type="match status" value="1"/>
</dbReference>
<dbReference type="Pfam" id="PF17771">
    <property type="entry name" value="ADAMTS_CR_2"/>
    <property type="match status" value="1"/>
</dbReference>
<keyword evidence="17" id="KW-1185">Reference proteome</keyword>
<dbReference type="Gene3D" id="3.40.1620.60">
    <property type="match status" value="1"/>
</dbReference>
<dbReference type="SUPFAM" id="SSF82895">
    <property type="entry name" value="TSP-1 type 1 repeat"/>
    <property type="match status" value="2"/>
</dbReference>
<dbReference type="InterPro" id="IPR010294">
    <property type="entry name" value="ADAMTS_spacer1"/>
</dbReference>
<keyword evidence="4" id="KW-0645">Protease</keyword>
<dbReference type="EnsemblMetazoa" id="RPRC001133-RA">
    <property type="protein sequence ID" value="RPRC001133-PA"/>
    <property type="gene ID" value="RPRC001133"/>
</dbReference>
<reference evidence="16" key="1">
    <citation type="submission" date="2015-05" db="UniProtKB">
        <authorList>
            <consortium name="EnsemblMetazoa"/>
        </authorList>
    </citation>
    <scope>IDENTIFICATION</scope>
</reference>
<dbReference type="Gene3D" id="2.20.100.10">
    <property type="entry name" value="Thrombospondin type-1 (TSP1) repeat"/>
    <property type="match status" value="2"/>
</dbReference>
<keyword evidence="8" id="KW-0677">Repeat</keyword>